<keyword evidence="6" id="KW-1185">Reference proteome</keyword>
<protein>
    <recommendedName>
        <fullName evidence="4">FAS1 domain-containing protein</fullName>
    </recommendedName>
</protein>
<dbReference type="InterPro" id="IPR050904">
    <property type="entry name" value="Adhesion/Biosynth-related"/>
</dbReference>
<dbReference type="Gene3D" id="2.30.180.10">
    <property type="entry name" value="FAS1 domain"/>
    <property type="match status" value="2"/>
</dbReference>
<feature type="compositionally biased region" description="Low complexity" evidence="1">
    <location>
        <begin position="517"/>
        <end position="528"/>
    </location>
</feature>
<feature type="compositionally biased region" description="Polar residues" evidence="1">
    <location>
        <begin position="411"/>
        <end position="421"/>
    </location>
</feature>
<organism evidence="5 6">
    <name type="scientific">Knufia obscura</name>
    <dbReference type="NCBI Taxonomy" id="1635080"/>
    <lineage>
        <taxon>Eukaryota</taxon>
        <taxon>Fungi</taxon>
        <taxon>Dikarya</taxon>
        <taxon>Ascomycota</taxon>
        <taxon>Pezizomycotina</taxon>
        <taxon>Eurotiomycetes</taxon>
        <taxon>Chaetothyriomycetidae</taxon>
        <taxon>Chaetothyriales</taxon>
        <taxon>Trichomeriaceae</taxon>
        <taxon>Knufia</taxon>
    </lineage>
</organism>
<feature type="region of interest" description="Disordered" evidence="1">
    <location>
        <begin position="473"/>
        <end position="548"/>
    </location>
</feature>
<feature type="chain" id="PRO_5047048345" description="FAS1 domain-containing protein" evidence="3">
    <location>
        <begin position="19"/>
        <end position="548"/>
    </location>
</feature>
<feature type="domain" description="FAS1" evidence="4">
    <location>
        <begin position="182"/>
        <end position="321"/>
    </location>
</feature>
<evidence type="ECO:0000256" key="2">
    <source>
        <dbReference type="SAM" id="Phobius"/>
    </source>
</evidence>
<dbReference type="InterPro" id="IPR000782">
    <property type="entry name" value="FAS1_domain"/>
</dbReference>
<feature type="domain" description="FAS1" evidence="4">
    <location>
        <begin position="18"/>
        <end position="180"/>
    </location>
</feature>
<keyword evidence="2" id="KW-0472">Membrane</keyword>
<evidence type="ECO:0000256" key="3">
    <source>
        <dbReference type="SAM" id="SignalP"/>
    </source>
</evidence>
<dbReference type="InterPro" id="IPR036378">
    <property type="entry name" value="FAS1_dom_sf"/>
</dbReference>
<keyword evidence="2" id="KW-1133">Transmembrane helix</keyword>
<dbReference type="SUPFAM" id="SSF82153">
    <property type="entry name" value="FAS1 domain"/>
    <property type="match status" value="2"/>
</dbReference>
<evidence type="ECO:0000313" key="5">
    <source>
        <dbReference type="EMBL" id="KAK5938578.1"/>
    </source>
</evidence>
<dbReference type="PANTHER" id="PTHR10900:SF77">
    <property type="entry name" value="FI19380P1"/>
    <property type="match status" value="1"/>
</dbReference>
<keyword evidence="2" id="KW-0812">Transmembrane</keyword>
<dbReference type="PROSITE" id="PS50213">
    <property type="entry name" value="FAS1"/>
    <property type="match status" value="2"/>
</dbReference>
<dbReference type="GeneID" id="90002216"/>
<dbReference type="Pfam" id="PF02469">
    <property type="entry name" value="Fasciclin"/>
    <property type="match status" value="2"/>
</dbReference>
<reference evidence="5 6" key="1">
    <citation type="journal article" date="2023" name="Res Sq">
        <title>Genomic and morphological characterization of Knufia obscura isolated from the Mars 2020 spacecraft assembly facility.</title>
        <authorList>
            <person name="Chander A.M."/>
            <person name="Teixeira M.M."/>
            <person name="Singh N.K."/>
            <person name="Williams M.P."/>
            <person name="Parker C.W."/>
            <person name="Leo P."/>
            <person name="Stajich J.E."/>
            <person name="Torok T."/>
            <person name="Tighe S."/>
            <person name="Mason C.E."/>
            <person name="Venkateswaran K."/>
        </authorList>
    </citation>
    <scope>NUCLEOTIDE SEQUENCE [LARGE SCALE GENOMIC DNA]</scope>
    <source>
        <strain evidence="5 6">CCFEE 5817</strain>
    </source>
</reference>
<evidence type="ECO:0000313" key="6">
    <source>
        <dbReference type="Proteomes" id="UP001334248"/>
    </source>
</evidence>
<feature type="transmembrane region" description="Helical" evidence="2">
    <location>
        <begin position="353"/>
        <end position="375"/>
    </location>
</feature>
<dbReference type="Proteomes" id="UP001334248">
    <property type="component" value="Unassembled WGS sequence"/>
</dbReference>
<feature type="signal peptide" evidence="3">
    <location>
        <begin position="1"/>
        <end position="18"/>
    </location>
</feature>
<feature type="region of interest" description="Disordered" evidence="1">
    <location>
        <begin position="382"/>
        <end position="436"/>
    </location>
</feature>
<keyword evidence="3" id="KW-0732">Signal</keyword>
<proteinExistence type="predicted"/>
<dbReference type="EMBL" id="JAVHJV010000012">
    <property type="protein sequence ID" value="KAK5938578.1"/>
    <property type="molecule type" value="Genomic_DNA"/>
</dbReference>
<dbReference type="PANTHER" id="PTHR10900">
    <property type="entry name" value="PERIOSTIN-RELATED"/>
    <property type="match status" value="1"/>
</dbReference>
<dbReference type="SMART" id="SM00554">
    <property type="entry name" value="FAS1"/>
    <property type="match status" value="2"/>
</dbReference>
<dbReference type="RefSeq" id="XP_064726668.1">
    <property type="nucleotide sequence ID" value="XM_064877166.1"/>
</dbReference>
<name>A0ABR0RD81_9EURO</name>
<accession>A0ABR0RD81</accession>
<sequence length="548" mass="59289">MKFIFGVLALAFARVALAQDILTVLREQDGVSQFTDLLSQYLDLVDYLNTGVHVSLYDPTSGAFRLTCSQTLLVPTDSAISQTKSSMPDIFADNSSTRALVEYHILKDTHPTATFSNASQLVPTLLTNATYTNVTGGQRVELLEKDGQATLISAVKAESKVSHGDVLYVGGLVHIIDSMLQIPLSFPSTITKANLTYLVALLKKGNWLTPTSIAYKLAVETPDLTILGPNDEKYGADFTGWDGLTQDQLDHIFVYHALPEVVYSTDMKNSSQFQTLANITVTARSYGGISPESALFFNDAHLTGSNYITSNGVFQVIDRPLDPTDSTATPSTTEINEILGLPTKASSKGITTAAIVGIVIGIIAIIVALGLGLALRTRVRRKRQQRDSMLGATVSSSTYRQMPPNYHEAMNDNQRPTQRSSIHPGRINAELPARPTSVARSIASIRGALWPSRPPQHNIVELDAKDYHVHVSELGSDGTNSTQNRSAHDGSTAGARSDTGAAPARPPRTPPELDGVQRSQRGSPGSRSHVSITFHGDRPRHIGFQAQY</sequence>
<comment type="caution">
    <text evidence="5">The sequence shown here is derived from an EMBL/GenBank/DDBJ whole genome shotgun (WGS) entry which is preliminary data.</text>
</comment>
<evidence type="ECO:0000259" key="4">
    <source>
        <dbReference type="PROSITE" id="PS50213"/>
    </source>
</evidence>
<evidence type="ECO:0000256" key="1">
    <source>
        <dbReference type="SAM" id="MobiDB-lite"/>
    </source>
</evidence>
<gene>
    <name evidence="5" type="ORF">PMZ80_008767</name>
</gene>